<feature type="region of interest" description="Disordered" evidence="1">
    <location>
        <begin position="322"/>
        <end position="352"/>
    </location>
</feature>
<dbReference type="Pfam" id="PF18803">
    <property type="entry name" value="CxC2"/>
    <property type="match status" value="1"/>
</dbReference>
<evidence type="ECO:0000313" key="4">
    <source>
        <dbReference type="Proteomes" id="UP000807025"/>
    </source>
</evidence>
<proteinExistence type="predicted"/>
<comment type="caution">
    <text evidence="3">The sequence shown here is derived from an EMBL/GenBank/DDBJ whole genome shotgun (WGS) entry which is preliminary data.</text>
</comment>
<sequence length="1220" mass="135853">MPLISCDPDDPNGGRFSVVGCNGRCEVLVDRHGRPNLVYTANDGDQTAQVEELMSRMTLNQNIITVVVSDSEDDDKGAPQTPKRKRTTVSVQSPGLTWPPTSPTGPHTPARNALLSFPSPRETPAAPVNTPALLTPDLSPTKSSTSISSPSSLGTLSPLVFAAPVSPAAPIRPMVPVQPTAPAVVCHPTAPPFTGNGIFHPSDYTVPARWALRYAAPWSPVPKCGRKWYVVRVGFEVGVFWDTCQDLSLGGTSTHTFEDDARDNGTSRWFCNASHPSNYVVCDHFSCDMILPLLTRIPPLYRRRTASNRLGGRTYVQRIVEAPTTEASTSSVEQTNSQATKEPTDNPWSDTFFANNASVSEPSISTDDVSTSGPTVRPPNYLDDYLRYRQGIVVASATNAPQKKGSTDAKVVSILSYTVQNVSSNAMFARLSTGSCLQSLHATIWLGHNGARCPNASDIVKDFVVVDLSGIHLTNIGFCGCYQQGMPHHRRDQLLRHRLFPATLKVPQVAFTLDVLETFHLLTLQSKVAAYDFYRTLEHKTDNAGVKDLPDYYERFLDVIQVYRNLMAAKRSGRAHDPAGVKATATGECAVECPACPHPGKNLPEGWETATDCGWLYSLILTMDTNFRLKNRDRYVRNDTSLSDGWGHWVPSAPFLKHIEAHNQDLEPNLCDSQWRAINQADTKRSSGYASTGVGGVYSRNLFTRMKGLPEHLQLANDAAERVDFVIPKFHLFGHVSMSTKLMTPWAHHETIDDHARGWNWRKITQLRSSLLKGLQEAIKMSAHHSSLHAKFTESFPPDTIEAWEREVVAWETDHNKLNPFDDEESKRITEDNMAAIRLELANEEVSEVSSDTIEGGALAFLCAGLDIEEKQRLLAHSVRGEQTTNQAADLQEQRNVLLRRIVAWRETQHRHMPMVAADLLPDAQFSNDKPEVIPLFLPSKIPGPSTSTSSLRLKETRLRIGQANDALIELRRLLRITMGMWEFKFTDVGFSQRGNTRARSTINRFQEKVRHTAERYRASRKALLALDPTSDALAMLQPLHQSDIKCPQRRDEVPAPGESCQEISWIWLSISMGSEGAERPLENIQPVSAADITNCLKAEWARSRARAARWGEEKALILEEMRRVRAFLDARAAWWDRQQRRCADNTSPTLLDSLVAYATKQASILRRLRRLFAELWRPLLDSYGLDADWFSNVELPQPEQDRAPAVLVAPAAIVDGDVD</sequence>
<gene>
    <name evidence="3" type="ORF">BDN71DRAFT_1435625</name>
</gene>
<reference evidence="3" key="1">
    <citation type="submission" date="2020-11" db="EMBL/GenBank/DDBJ databases">
        <authorList>
            <consortium name="DOE Joint Genome Institute"/>
            <person name="Ahrendt S."/>
            <person name="Riley R."/>
            <person name="Andreopoulos W."/>
            <person name="Labutti K."/>
            <person name="Pangilinan J."/>
            <person name="Ruiz-Duenas F.J."/>
            <person name="Barrasa J.M."/>
            <person name="Sanchez-Garcia M."/>
            <person name="Camarero S."/>
            <person name="Miyauchi S."/>
            <person name="Serrano A."/>
            <person name="Linde D."/>
            <person name="Babiker R."/>
            <person name="Drula E."/>
            <person name="Ayuso-Fernandez I."/>
            <person name="Pacheco R."/>
            <person name="Padilla G."/>
            <person name="Ferreira P."/>
            <person name="Barriuso J."/>
            <person name="Kellner H."/>
            <person name="Castanera R."/>
            <person name="Alfaro M."/>
            <person name="Ramirez L."/>
            <person name="Pisabarro A.G."/>
            <person name="Kuo A."/>
            <person name="Tritt A."/>
            <person name="Lipzen A."/>
            <person name="He G."/>
            <person name="Yan M."/>
            <person name="Ng V."/>
            <person name="Cullen D."/>
            <person name="Martin F."/>
            <person name="Rosso M.-N."/>
            <person name="Henrissat B."/>
            <person name="Hibbett D."/>
            <person name="Martinez A.T."/>
            <person name="Grigoriev I.V."/>
        </authorList>
    </citation>
    <scope>NUCLEOTIDE SEQUENCE</scope>
    <source>
        <strain evidence="3">ATCC 90797</strain>
    </source>
</reference>
<dbReference type="Pfam" id="PF18758">
    <property type="entry name" value="KDZ"/>
    <property type="match status" value="1"/>
</dbReference>
<feature type="region of interest" description="Disordered" evidence="1">
    <location>
        <begin position="68"/>
        <end position="150"/>
    </location>
</feature>
<dbReference type="AlphaFoldDB" id="A0A9P5ZKW0"/>
<feature type="domain" description="CxC2-like cysteine cluster KDZ transposase-associated" evidence="2">
    <location>
        <begin position="437"/>
        <end position="545"/>
    </location>
</feature>
<dbReference type="Proteomes" id="UP000807025">
    <property type="component" value="Unassembled WGS sequence"/>
</dbReference>
<dbReference type="InterPro" id="IPR040521">
    <property type="entry name" value="KDZ"/>
</dbReference>
<organism evidence="3 4">
    <name type="scientific">Pleurotus eryngii</name>
    <name type="common">Boletus of the steppes</name>
    <dbReference type="NCBI Taxonomy" id="5323"/>
    <lineage>
        <taxon>Eukaryota</taxon>
        <taxon>Fungi</taxon>
        <taxon>Dikarya</taxon>
        <taxon>Basidiomycota</taxon>
        <taxon>Agaricomycotina</taxon>
        <taxon>Agaricomycetes</taxon>
        <taxon>Agaricomycetidae</taxon>
        <taxon>Agaricales</taxon>
        <taxon>Pleurotineae</taxon>
        <taxon>Pleurotaceae</taxon>
        <taxon>Pleurotus</taxon>
    </lineage>
</organism>
<name>A0A9P5ZKW0_PLEER</name>
<evidence type="ECO:0000256" key="1">
    <source>
        <dbReference type="SAM" id="MobiDB-lite"/>
    </source>
</evidence>
<dbReference type="InterPro" id="IPR041457">
    <property type="entry name" value="CxC2_KDZ-assoc"/>
</dbReference>
<evidence type="ECO:0000313" key="3">
    <source>
        <dbReference type="EMBL" id="KAF9489140.1"/>
    </source>
</evidence>
<dbReference type="OrthoDB" id="2800620at2759"/>
<dbReference type="EMBL" id="MU154682">
    <property type="protein sequence ID" value="KAF9489140.1"/>
    <property type="molecule type" value="Genomic_DNA"/>
</dbReference>
<keyword evidence="4" id="KW-1185">Reference proteome</keyword>
<accession>A0A9P5ZKW0</accession>
<evidence type="ECO:0000259" key="2">
    <source>
        <dbReference type="Pfam" id="PF18803"/>
    </source>
</evidence>
<feature type="compositionally biased region" description="Polar residues" evidence="1">
    <location>
        <begin position="325"/>
        <end position="352"/>
    </location>
</feature>
<feature type="compositionally biased region" description="Low complexity" evidence="1">
    <location>
        <begin position="138"/>
        <end position="150"/>
    </location>
</feature>
<protein>
    <recommendedName>
        <fullName evidence="2">CxC2-like cysteine cluster KDZ transposase-associated domain-containing protein</fullName>
    </recommendedName>
</protein>